<keyword evidence="6 8" id="KW-0472">Membrane</keyword>
<protein>
    <submittedName>
        <fullName evidence="9">Glycerol uptake facilitator protein</fullName>
    </submittedName>
</protein>
<dbReference type="Proteomes" id="UP000257317">
    <property type="component" value="Unassembled WGS sequence"/>
</dbReference>
<feature type="transmembrane region" description="Helical" evidence="8">
    <location>
        <begin position="149"/>
        <end position="167"/>
    </location>
</feature>
<dbReference type="InterPro" id="IPR023271">
    <property type="entry name" value="Aquaporin-like"/>
</dbReference>
<feature type="transmembrane region" description="Helical" evidence="8">
    <location>
        <begin position="174"/>
        <end position="193"/>
    </location>
</feature>
<accession>A0A2Z6TFJ5</accession>
<dbReference type="GO" id="GO:0015254">
    <property type="term" value="F:glycerol channel activity"/>
    <property type="evidence" value="ECO:0007669"/>
    <property type="project" value="TreeGrafter"/>
</dbReference>
<evidence type="ECO:0000313" key="10">
    <source>
        <dbReference type="Proteomes" id="UP000257317"/>
    </source>
</evidence>
<dbReference type="GO" id="GO:0005886">
    <property type="term" value="C:plasma membrane"/>
    <property type="evidence" value="ECO:0007669"/>
    <property type="project" value="TreeGrafter"/>
</dbReference>
<comment type="caution">
    <text evidence="9">The sequence shown here is derived from an EMBL/GenBank/DDBJ whole genome shotgun (WGS) entry which is preliminary data.</text>
</comment>
<evidence type="ECO:0000313" key="9">
    <source>
        <dbReference type="EMBL" id="GBG04792.1"/>
    </source>
</evidence>
<dbReference type="CDD" id="cd00333">
    <property type="entry name" value="MIP"/>
    <property type="match status" value="1"/>
</dbReference>
<dbReference type="InterPro" id="IPR050363">
    <property type="entry name" value="MIP/Aquaporin"/>
</dbReference>
<evidence type="ECO:0000256" key="4">
    <source>
        <dbReference type="ARBA" id="ARBA00022692"/>
    </source>
</evidence>
<dbReference type="SUPFAM" id="SSF81338">
    <property type="entry name" value="Aquaporin-like"/>
    <property type="match status" value="1"/>
</dbReference>
<dbReference type="Gene3D" id="1.20.1080.10">
    <property type="entry name" value="Glycerol uptake facilitator protein"/>
    <property type="match status" value="1"/>
</dbReference>
<feature type="transmembrane region" description="Helical" evidence="8">
    <location>
        <begin position="48"/>
        <end position="67"/>
    </location>
</feature>
<evidence type="ECO:0000256" key="7">
    <source>
        <dbReference type="RuleBase" id="RU000477"/>
    </source>
</evidence>
<keyword evidence="5 8" id="KW-1133">Transmembrane helix</keyword>
<feature type="transmembrane region" description="Helical" evidence="8">
    <location>
        <begin position="98"/>
        <end position="116"/>
    </location>
</feature>
<dbReference type="Pfam" id="PF00230">
    <property type="entry name" value="MIP"/>
    <property type="match status" value="1"/>
</dbReference>
<dbReference type="PANTHER" id="PTHR43829">
    <property type="entry name" value="AQUAPORIN OR AQUAGLYCEROPORIN RELATED"/>
    <property type="match status" value="1"/>
</dbReference>
<evidence type="ECO:0000256" key="5">
    <source>
        <dbReference type="ARBA" id="ARBA00022989"/>
    </source>
</evidence>
<organism evidence="9 10">
    <name type="scientific">Lactobacillus rodentium</name>
    <dbReference type="NCBI Taxonomy" id="947835"/>
    <lineage>
        <taxon>Bacteria</taxon>
        <taxon>Bacillati</taxon>
        <taxon>Bacillota</taxon>
        <taxon>Bacilli</taxon>
        <taxon>Lactobacillales</taxon>
        <taxon>Lactobacillaceae</taxon>
        <taxon>Lactobacillus</taxon>
    </lineage>
</organism>
<dbReference type="PANTHER" id="PTHR43829:SF9">
    <property type="entry name" value="AQUAPORIN-9"/>
    <property type="match status" value="1"/>
</dbReference>
<dbReference type="OrthoDB" id="9807293at2"/>
<dbReference type="AlphaFoldDB" id="A0A2Z6TFJ5"/>
<proteinExistence type="inferred from homology"/>
<dbReference type="RefSeq" id="WP_117118136.1">
    <property type="nucleotide sequence ID" value="NZ_BFBY01000004.1"/>
</dbReference>
<evidence type="ECO:0000256" key="8">
    <source>
        <dbReference type="SAM" id="Phobius"/>
    </source>
</evidence>
<evidence type="ECO:0000256" key="6">
    <source>
        <dbReference type="ARBA" id="ARBA00023136"/>
    </source>
</evidence>
<comment type="subcellular location">
    <subcellularLocation>
        <location evidence="1">Membrane</location>
        <topology evidence="1">Multi-pass membrane protein</topology>
    </subcellularLocation>
</comment>
<evidence type="ECO:0000256" key="1">
    <source>
        <dbReference type="ARBA" id="ARBA00004141"/>
    </source>
</evidence>
<gene>
    <name evidence="9" type="primary">glpF</name>
    <name evidence="9" type="ORF">LrDSM24759_07060</name>
</gene>
<comment type="similarity">
    <text evidence="2 7">Belongs to the MIP/aquaporin (TC 1.A.8) family.</text>
</comment>
<dbReference type="InterPro" id="IPR000425">
    <property type="entry name" value="MIP"/>
</dbReference>
<name>A0A2Z6TFJ5_9LACO</name>
<keyword evidence="3 7" id="KW-0813">Transport</keyword>
<evidence type="ECO:0000256" key="2">
    <source>
        <dbReference type="ARBA" id="ARBA00006175"/>
    </source>
</evidence>
<keyword evidence="4 7" id="KW-0812">Transmembrane</keyword>
<evidence type="ECO:0000256" key="3">
    <source>
        <dbReference type="ARBA" id="ARBA00022448"/>
    </source>
</evidence>
<feature type="transmembrane region" description="Helical" evidence="8">
    <location>
        <begin position="226"/>
        <end position="245"/>
    </location>
</feature>
<dbReference type="EMBL" id="BFBY01000004">
    <property type="protein sequence ID" value="GBG04792.1"/>
    <property type="molecule type" value="Genomic_DNA"/>
</dbReference>
<keyword evidence="10" id="KW-1185">Reference proteome</keyword>
<reference evidence="10" key="1">
    <citation type="submission" date="2018-03" db="EMBL/GenBank/DDBJ databases">
        <title>New taxa in the Lactobacillus gasseri group.</title>
        <authorList>
            <person name="Tanizawa Y."/>
            <person name="Tohno M."/>
            <person name="Endo A."/>
            <person name="Arita M."/>
        </authorList>
    </citation>
    <scope>NUCLEOTIDE SEQUENCE [LARGE SCALE GENOMIC DNA]</scope>
    <source>
        <strain evidence="10">DSM 24759</strain>
    </source>
</reference>
<sequence>MEHTWFAKYIAEFLGTMILVMFGNGAVMNTVLKKTNGNNEDGKANGGWLLIAISFGFGVMIPSMLFGSVSGCHINPAATLAQAFAGVFPWAHVAQYIIAQFLGAMVGQLIILAVYWPSFKETTDPNIVFGCFSTADIHNSKLNGFISEVVGTGVLMFVAIGLYHGLFFHNAMDIANIGVGFMIMGVVLALGGVSGPSLNPARDLGPRILYAILPVPNSDHNAHWDYSWVASLGPIVGAVIGIFVYKIPFGL</sequence>
<feature type="transmembrane region" description="Helical" evidence="8">
    <location>
        <begin position="6"/>
        <end position="27"/>
    </location>
</feature>
<dbReference type="PRINTS" id="PR00783">
    <property type="entry name" value="MINTRINSICP"/>
</dbReference>